<evidence type="ECO:0000313" key="1">
    <source>
        <dbReference type="EMBL" id="MBB3208807.1"/>
    </source>
</evidence>
<proteinExistence type="predicted"/>
<accession>A0A7W5H6Q2</accession>
<sequence>MSEEDPGNLVIVDESWGAEAVTMTRQNGATCVPLVPPVALTVRVRLLDEVGPFEP</sequence>
<dbReference type="AlphaFoldDB" id="A0A7W5H6Q2"/>
<dbReference type="EMBL" id="JACHXU010000018">
    <property type="protein sequence ID" value="MBB3208807.1"/>
    <property type="molecule type" value="Genomic_DNA"/>
</dbReference>
<protein>
    <submittedName>
        <fullName evidence="1">Uncharacterized protein</fullName>
    </submittedName>
</protein>
<comment type="caution">
    <text evidence="1">The sequence shown here is derived from an EMBL/GenBank/DDBJ whole genome shotgun (WGS) entry which is preliminary data.</text>
</comment>
<organism evidence="1 2">
    <name type="scientific">Aporhodopirellula rubra</name>
    <dbReference type="NCBI Taxonomy" id="980271"/>
    <lineage>
        <taxon>Bacteria</taxon>
        <taxon>Pseudomonadati</taxon>
        <taxon>Planctomycetota</taxon>
        <taxon>Planctomycetia</taxon>
        <taxon>Pirellulales</taxon>
        <taxon>Pirellulaceae</taxon>
        <taxon>Aporhodopirellula</taxon>
    </lineage>
</organism>
<keyword evidence="2" id="KW-1185">Reference proteome</keyword>
<gene>
    <name evidence="1" type="ORF">FHS27_004640</name>
</gene>
<name>A0A7W5H6Q2_9BACT</name>
<evidence type="ECO:0000313" key="2">
    <source>
        <dbReference type="Proteomes" id="UP000536179"/>
    </source>
</evidence>
<dbReference type="Proteomes" id="UP000536179">
    <property type="component" value="Unassembled WGS sequence"/>
</dbReference>
<reference evidence="1 2" key="1">
    <citation type="submission" date="2020-08" db="EMBL/GenBank/DDBJ databases">
        <title>Genomic Encyclopedia of Type Strains, Phase III (KMG-III): the genomes of soil and plant-associated and newly described type strains.</title>
        <authorList>
            <person name="Whitman W."/>
        </authorList>
    </citation>
    <scope>NUCLEOTIDE SEQUENCE [LARGE SCALE GENOMIC DNA]</scope>
    <source>
        <strain evidence="1 2">CECT 8075</strain>
    </source>
</reference>